<accession>A0AAD9W876</accession>
<proteinExistence type="predicted"/>
<dbReference type="PANTHER" id="PTHR38790:SF4">
    <property type="entry name" value="2EXR DOMAIN-CONTAINING PROTEIN"/>
    <property type="match status" value="1"/>
</dbReference>
<protein>
    <submittedName>
        <fullName evidence="1">Uncharacterized protein</fullName>
    </submittedName>
</protein>
<organism evidence="1 2">
    <name type="scientific">Phomopsis amygdali</name>
    <name type="common">Fusicoccum amygdali</name>
    <dbReference type="NCBI Taxonomy" id="1214568"/>
    <lineage>
        <taxon>Eukaryota</taxon>
        <taxon>Fungi</taxon>
        <taxon>Dikarya</taxon>
        <taxon>Ascomycota</taxon>
        <taxon>Pezizomycotina</taxon>
        <taxon>Sordariomycetes</taxon>
        <taxon>Sordariomycetidae</taxon>
        <taxon>Diaporthales</taxon>
        <taxon>Diaporthaceae</taxon>
        <taxon>Diaporthe</taxon>
    </lineage>
</organism>
<reference evidence="1" key="1">
    <citation type="submission" date="2023-06" db="EMBL/GenBank/DDBJ databases">
        <authorList>
            <person name="Noh H."/>
        </authorList>
    </citation>
    <scope>NUCLEOTIDE SEQUENCE</scope>
    <source>
        <strain evidence="1">DUCC20226</strain>
    </source>
</reference>
<dbReference type="PANTHER" id="PTHR38790">
    <property type="entry name" value="2EXR DOMAIN-CONTAINING PROTEIN-RELATED"/>
    <property type="match status" value="1"/>
</dbReference>
<evidence type="ECO:0000313" key="2">
    <source>
        <dbReference type="Proteomes" id="UP001265746"/>
    </source>
</evidence>
<comment type="caution">
    <text evidence="1">The sequence shown here is derived from an EMBL/GenBank/DDBJ whole genome shotgun (WGS) entry which is preliminary data.</text>
</comment>
<sequence length="259" mass="29588">MDANDKKDRRTGHVKSALFRLPGEVRNKIYEETFAGSEIALVIDPPVDVQVVPVGGRRSIFTAGIAQHQFLLTCVQAYLEAIVIYWSQTIVRNGCDGHFSRGYFLNRIPDIAKRHIQHLRDVPIETNPNLRKLRGEWVRDPLSFAAALDPFTNLKTLSIKDRKNQLNRWYCLGIMEEAKAKRPKAQFFTKHAEPQLDEQGHWLYDRGLLAYVVTYRNYTTGSSCTLSLMRGLQGTDIFDEMTFEKIVDHNFADAKDGGD</sequence>
<dbReference type="AlphaFoldDB" id="A0AAD9W876"/>
<evidence type="ECO:0000313" key="1">
    <source>
        <dbReference type="EMBL" id="KAK2613353.1"/>
    </source>
</evidence>
<dbReference type="EMBL" id="JAUJFL010000001">
    <property type="protein sequence ID" value="KAK2613353.1"/>
    <property type="molecule type" value="Genomic_DNA"/>
</dbReference>
<dbReference type="Proteomes" id="UP001265746">
    <property type="component" value="Unassembled WGS sequence"/>
</dbReference>
<keyword evidence="2" id="KW-1185">Reference proteome</keyword>
<gene>
    <name evidence="1" type="ORF">N8I77_000271</name>
</gene>
<name>A0AAD9W876_PHOAM</name>